<dbReference type="AlphaFoldDB" id="A0AA40T2L1"/>
<dbReference type="InterPro" id="IPR036188">
    <property type="entry name" value="FAD/NAD-bd_sf"/>
</dbReference>
<dbReference type="InterPro" id="IPR002938">
    <property type="entry name" value="FAD-bd"/>
</dbReference>
<dbReference type="InterPro" id="IPR050407">
    <property type="entry name" value="Geranylgeranyl_reductase"/>
</dbReference>
<gene>
    <name evidence="2" type="ORF">FNW02_29180</name>
</gene>
<keyword evidence="3" id="KW-1185">Reference proteome</keyword>
<accession>A0AA40T2L1</accession>
<dbReference type="Pfam" id="PF01494">
    <property type="entry name" value="FAD_binding_3"/>
    <property type="match status" value="1"/>
</dbReference>
<dbReference type="GO" id="GO:0071949">
    <property type="term" value="F:FAD binding"/>
    <property type="evidence" value="ECO:0007669"/>
    <property type="project" value="InterPro"/>
</dbReference>
<proteinExistence type="predicted"/>
<dbReference type="RefSeq" id="WP_191760969.1">
    <property type="nucleotide sequence ID" value="NZ_VJXY01000047.1"/>
</dbReference>
<evidence type="ECO:0000313" key="3">
    <source>
        <dbReference type="Proteomes" id="UP001165986"/>
    </source>
</evidence>
<sequence length="415" mass="47586">MNNFDVVVIGAGPAGGQMARLMTKSGYKVLLVEQHEDFSKNDFSSAVTPLSTLDRFDLPEEIIGSYWNNFVVVTTNIRRNWDSPENLGAVLDFAKLKEFLAKDVKSCGGEVWMGYRYVRHFQDNEKTLVTLKQRSGGKLETVSTKVLVDATGFARSVMYNKQSDKPKLLSATGIEYVIEVDEAAYNQYLNSIFFFLGYKWMPKGYSWIFPMEKGRLKVGAGRFNLEHKNIKHTESLQYYIQLLIDKHVMPKEYKIIDIHGSTIKYCQGLKDIYYKDNAIAVGDAVSTVNFLGGEGIRHGMYSAELAATHINRYLENQISDFRDYQNQMRRYFLPKWEISAKAGVNKYLIESDKKIDESFTYLGLLTTEEIIAVLFEYKLGKLKKGFVKYLMSKIQIPNFFKEVGDLRLLFKKLGV</sequence>
<dbReference type="EMBL" id="VJXY01000047">
    <property type="protein sequence ID" value="MBD6619776.1"/>
    <property type="molecule type" value="Genomic_DNA"/>
</dbReference>
<dbReference type="Gene3D" id="3.50.50.60">
    <property type="entry name" value="FAD/NAD(P)-binding domain"/>
    <property type="match status" value="1"/>
</dbReference>
<dbReference type="Proteomes" id="UP001165986">
    <property type="component" value="Unassembled WGS sequence"/>
</dbReference>
<evidence type="ECO:0000259" key="1">
    <source>
        <dbReference type="Pfam" id="PF01494"/>
    </source>
</evidence>
<name>A0AA40T2L1_9NOST</name>
<evidence type="ECO:0000313" key="2">
    <source>
        <dbReference type="EMBL" id="MBD6619776.1"/>
    </source>
</evidence>
<dbReference type="PANTHER" id="PTHR42685">
    <property type="entry name" value="GERANYLGERANYL DIPHOSPHATE REDUCTASE"/>
    <property type="match status" value="1"/>
</dbReference>
<dbReference type="SUPFAM" id="SSF51905">
    <property type="entry name" value="FAD/NAD(P)-binding domain"/>
    <property type="match status" value="1"/>
</dbReference>
<reference evidence="2" key="1">
    <citation type="submission" date="2019-07" db="EMBL/GenBank/DDBJ databases">
        <title>Toxilogical consequences of a new and cryptic species of cyanobacteria (Komarekiella delphini-convector) recovered from the epidermis of a bottlenose dolphin and 1500 ft. in the air.</title>
        <authorList>
            <person name="Brown A.O."/>
            <person name="Dvorak P."/>
            <person name="Villanueva C.D."/>
            <person name="Foss A.J."/>
            <person name="Garvey A.D."/>
            <person name="Gibson Q.A."/>
            <person name="Johansen J.R."/>
            <person name="Casamatta D.A."/>
        </authorList>
    </citation>
    <scope>NUCLEOTIDE SEQUENCE</scope>
    <source>
        <strain evidence="2">SJRDD-AB1</strain>
    </source>
</reference>
<feature type="domain" description="FAD-binding" evidence="1">
    <location>
        <begin position="4"/>
        <end position="310"/>
    </location>
</feature>
<dbReference type="PANTHER" id="PTHR42685:SF22">
    <property type="entry name" value="CONDITIONED MEDIUM FACTOR RECEPTOR 1"/>
    <property type="match status" value="1"/>
</dbReference>
<comment type="caution">
    <text evidence="2">The sequence shown here is derived from an EMBL/GenBank/DDBJ whole genome shotgun (WGS) entry which is preliminary data.</text>
</comment>
<protein>
    <submittedName>
        <fullName evidence="2">NAD(P)/FAD-dependent oxidoreductase</fullName>
    </submittedName>
</protein>
<organism evidence="2 3">
    <name type="scientific">Komarekiella delphini-convector SJRDD-AB1</name>
    <dbReference type="NCBI Taxonomy" id="2593771"/>
    <lineage>
        <taxon>Bacteria</taxon>
        <taxon>Bacillati</taxon>
        <taxon>Cyanobacteriota</taxon>
        <taxon>Cyanophyceae</taxon>
        <taxon>Nostocales</taxon>
        <taxon>Nostocaceae</taxon>
        <taxon>Komarekiella</taxon>
        <taxon>Komarekiella delphini-convector</taxon>
    </lineage>
</organism>